<feature type="binding site" description="via phosphate group" evidence="8">
    <location>
        <position position="104"/>
    </location>
    <ligand>
        <name>Mg(2+)</name>
        <dbReference type="ChEBI" id="CHEBI:18420"/>
    </ligand>
</feature>
<dbReference type="Gene3D" id="3.30.310.50">
    <property type="entry name" value="Alpha-D-phosphohexomutase, C-terminal domain"/>
    <property type="match status" value="1"/>
</dbReference>
<dbReference type="GO" id="GO:0008966">
    <property type="term" value="F:phosphoglucosamine mutase activity"/>
    <property type="evidence" value="ECO:0007669"/>
    <property type="project" value="UniProtKB-UniRule"/>
</dbReference>
<dbReference type="KEGG" id="lgo:JCM16774_0812"/>
<dbReference type="InterPro" id="IPR005843">
    <property type="entry name" value="A-D-PHexomutase_C"/>
</dbReference>
<dbReference type="GO" id="GO:0005829">
    <property type="term" value="C:cytosol"/>
    <property type="evidence" value="ECO:0007669"/>
    <property type="project" value="TreeGrafter"/>
</dbReference>
<comment type="catalytic activity">
    <reaction evidence="8 10">
        <text>alpha-D-glucosamine 1-phosphate = D-glucosamine 6-phosphate</text>
        <dbReference type="Rhea" id="RHEA:23424"/>
        <dbReference type="ChEBI" id="CHEBI:58516"/>
        <dbReference type="ChEBI" id="CHEBI:58725"/>
        <dbReference type="EC" id="5.4.2.10"/>
    </reaction>
</comment>
<dbReference type="NCBIfam" id="TIGR01455">
    <property type="entry name" value="glmM"/>
    <property type="match status" value="1"/>
</dbReference>
<comment type="similarity">
    <text evidence="1 8 9">Belongs to the phosphohexose mutase family.</text>
</comment>
<evidence type="ECO:0000256" key="6">
    <source>
        <dbReference type="ARBA" id="ARBA00066330"/>
    </source>
</evidence>
<protein>
    <recommendedName>
        <fullName evidence="7 8">Phosphoglucosamine mutase</fullName>
        <ecNumber evidence="6 8">5.4.2.10</ecNumber>
    </recommendedName>
</protein>
<dbReference type="FunFam" id="3.40.120.10:FF:000001">
    <property type="entry name" value="Phosphoglucosamine mutase"/>
    <property type="match status" value="1"/>
</dbReference>
<evidence type="ECO:0000256" key="9">
    <source>
        <dbReference type="RuleBase" id="RU004326"/>
    </source>
</evidence>
<evidence type="ECO:0000256" key="8">
    <source>
        <dbReference type="HAMAP-Rule" id="MF_01554"/>
    </source>
</evidence>
<dbReference type="EMBL" id="AP019822">
    <property type="protein sequence ID" value="BBM35882.1"/>
    <property type="molecule type" value="Genomic_DNA"/>
</dbReference>
<dbReference type="Pfam" id="PF00408">
    <property type="entry name" value="PGM_PMM_IV"/>
    <property type="match status" value="1"/>
</dbReference>
<dbReference type="Pfam" id="PF02880">
    <property type="entry name" value="PGM_PMM_III"/>
    <property type="match status" value="1"/>
</dbReference>
<reference evidence="15 16" key="1">
    <citation type="submission" date="2019-07" db="EMBL/GenBank/DDBJ databases">
        <title>Complete Genome Sequence of Leptotrichia goodfellowii Strain JCM 16774.</title>
        <authorList>
            <person name="Watanabe S."/>
            <person name="Cui L."/>
        </authorList>
    </citation>
    <scope>NUCLEOTIDE SEQUENCE [LARGE SCALE GENOMIC DNA]</scope>
    <source>
        <strain evidence="15 16">JCM16774</strain>
    </source>
</reference>
<dbReference type="InterPro" id="IPR005841">
    <property type="entry name" value="Alpha-D-phosphohexomutase_SF"/>
</dbReference>
<dbReference type="InterPro" id="IPR016055">
    <property type="entry name" value="A-D-PHexomutase_a/b/a-I/II/III"/>
</dbReference>
<dbReference type="FunFam" id="3.40.120.10:FF:000002">
    <property type="entry name" value="Phosphoglucosamine mutase"/>
    <property type="match status" value="1"/>
</dbReference>
<comment type="cofactor">
    <cofactor evidence="8">
        <name>Mg(2+)</name>
        <dbReference type="ChEBI" id="CHEBI:18420"/>
    </cofactor>
    <text evidence="8">Binds 1 Mg(2+) ion per subunit.</text>
</comment>
<evidence type="ECO:0000313" key="16">
    <source>
        <dbReference type="Proteomes" id="UP000321606"/>
    </source>
</evidence>
<dbReference type="EC" id="5.4.2.10" evidence="6 8"/>
<dbReference type="GO" id="GO:0000287">
    <property type="term" value="F:magnesium ion binding"/>
    <property type="evidence" value="ECO:0007669"/>
    <property type="project" value="UniProtKB-UniRule"/>
</dbReference>
<feature type="active site" description="Phosphoserine intermediate" evidence="8">
    <location>
        <position position="104"/>
    </location>
</feature>
<evidence type="ECO:0000313" key="15">
    <source>
        <dbReference type="EMBL" id="BBM35882.1"/>
    </source>
</evidence>
<evidence type="ECO:0000256" key="10">
    <source>
        <dbReference type="RuleBase" id="RU004327"/>
    </source>
</evidence>
<dbReference type="HAMAP" id="MF_01554_B">
    <property type="entry name" value="GlmM_B"/>
    <property type="match status" value="1"/>
</dbReference>
<dbReference type="GO" id="GO:0006048">
    <property type="term" value="P:UDP-N-acetylglucosamine biosynthetic process"/>
    <property type="evidence" value="ECO:0007669"/>
    <property type="project" value="TreeGrafter"/>
</dbReference>
<feature type="domain" description="Alpha-D-phosphohexomutase alpha/beta/alpha" evidence="14">
    <location>
        <begin position="262"/>
        <end position="370"/>
    </location>
</feature>
<evidence type="ECO:0000256" key="3">
    <source>
        <dbReference type="ARBA" id="ARBA00022723"/>
    </source>
</evidence>
<keyword evidence="5 8" id="KW-0413">Isomerase</keyword>
<comment type="function">
    <text evidence="8 10">Catalyzes the conversion of glucosamine-6-phosphate to glucosamine-1-phosphate.</text>
</comment>
<feature type="domain" description="Alpha-D-phosphohexomutase alpha/beta/alpha" evidence="12">
    <location>
        <begin position="3"/>
        <end position="140"/>
    </location>
</feature>
<dbReference type="Proteomes" id="UP000321606">
    <property type="component" value="Chromosome"/>
</dbReference>
<feature type="domain" description="Alpha-D-phosphohexomutase C-terminal" evidence="11">
    <location>
        <begin position="379"/>
        <end position="446"/>
    </location>
</feature>
<proteinExistence type="inferred from homology"/>
<dbReference type="InterPro" id="IPR036900">
    <property type="entry name" value="A-D-PHexomutase_C_sf"/>
</dbReference>
<keyword evidence="4 8" id="KW-0460">Magnesium</keyword>
<gene>
    <name evidence="8" type="primary">glmM</name>
    <name evidence="15" type="ORF">JCM16774_0812</name>
</gene>
<dbReference type="SUPFAM" id="SSF53738">
    <property type="entry name" value="Phosphoglucomutase, first 3 domains"/>
    <property type="match status" value="3"/>
</dbReference>
<evidence type="ECO:0000256" key="1">
    <source>
        <dbReference type="ARBA" id="ARBA00010231"/>
    </source>
</evidence>
<sequence length="453" mass="49985">MARKYFGTDGMRGEANKDLTIELVTNLGLALGYYLKKNKEGTVKPKIILGTDTRISGYMIRSALSAGLTSMGVHIDFVGVLPTPGVSYLTRKLNADAGIMISASHNPVKDNGIKIFSQNGYKLPDSVEEELETLMENTDELLKHQVSGDDLGRFKYVEDDMRIYLDFLSSTVKKSFKGTKIVIDAANGAAYRVASKIFQRLGADIIVINNIPNGKNINVDCGSTHPELLQEIVQVYKADLGLAYDGDADRLIAVDHTGKIIDGDLIIGIIAKNFKSKGLLNNNKVVTTVLSNMGFEKYLEENGIGLIRANVGDRYVLEKMKEFGLNLGGEQSGHILMLDYNTTGDGVLSSIQLVSAMIESGKTLSELVKDIKLWPQDMKNITVSKEKKADWKNNKALTEFIKEKEQEINGKGRILVRASGTEPLIRVMVEAETEEIVDKYVNELVNKVKEELL</sequence>
<accession>A0A510J9A8</accession>
<feature type="binding site" evidence="8">
    <location>
        <position position="249"/>
    </location>
    <ligand>
        <name>Mg(2+)</name>
        <dbReference type="ChEBI" id="CHEBI:18420"/>
    </ligand>
</feature>
<evidence type="ECO:0000259" key="13">
    <source>
        <dbReference type="Pfam" id="PF02879"/>
    </source>
</evidence>
<evidence type="ECO:0000259" key="14">
    <source>
        <dbReference type="Pfam" id="PF02880"/>
    </source>
</evidence>
<dbReference type="InterPro" id="IPR005846">
    <property type="entry name" value="A-D-PHexomutase_a/b/a-III"/>
</dbReference>
<feature type="binding site" evidence="8">
    <location>
        <position position="245"/>
    </location>
    <ligand>
        <name>Mg(2+)</name>
        <dbReference type="ChEBI" id="CHEBI:18420"/>
    </ligand>
</feature>
<dbReference type="Gene3D" id="3.40.120.10">
    <property type="entry name" value="Alpha-D-Glucose-1,6-Bisphosphate, subunit A, domain 3"/>
    <property type="match status" value="3"/>
</dbReference>
<dbReference type="NCBIfam" id="NF008139">
    <property type="entry name" value="PRK10887.1"/>
    <property type="match status" value="1"/>
</dbReference>
<dbReference type="GO" id="GO:0005975">
    <property type="term" value="P:carbohydrate metabolic process"/>
    <property type="evidence" value="ECO:0007669"/>
    <property type="project" value="InterPro"/>
</dbReference>
<dbReference type="SUPFAM" id="SSF55957">
    <property type="entry name" value="Phosphoglucomutase, C-terminal domain"/>
    <property type="match status" value="1"/>
</dbReference>
<evidence type="ECO:0000259" key="11">
    <source>
        <dbReference type="Pfam" id="PF00408"/>
    </source>
</evidence>
<dbReference type="Pfam" id="PF02878">
    <property type="entry name" value="PGM_PMM_I"/>
    <property type="match status" value="1"/>
</dbReference>
<keyword evidence="3 8" id="KW-0479">Metal-binding</keyword>
<evidence type="ECO:0000256" key="5">
    <source>
        <dbReference type="ARBA" id="ARBA00023235"/>
    </source>
</evidence>
<dbReference type="GO" id="GO:0004615">
    <property type="term" value="F:phosphomannomutase activity"/>
    <property type="evidence" value="ECO:0007669"/>
    <property type="project" value="TreeGrafter"/>
</dbReference>
<evidence type="ECO:0000256" key="4">
    <source>
        <dbReference type="ARBA" id="ARBA00022842"/>
    </source>
</evidence>
<dbReference type="InterPro" id="IPR006352">
    <property type="entry name" value="GlmM_bact"/>
</dbReference>
<name>A0A510J9A8_9FUSO</name>
<dbReference type="PANTHER" id="PTHR42946">
    <property type="entry name" value="PHOSPHOHEXOSE MUTASE"/>
    <property type="match status" value="1"/>
</dbReference>
<dbReference type="AlphaFoldDB" id="A0A510J9A8"/>
<dbReference type="PRINTS" id="PR00509">
    <property type="entry name" value="PGMPMM"/>
</dbReference>
<dbReference type="Pfam" id="PF02879">
    <property type="entry name" value="PGM_PMM_II"/>
    <property type="match status" value="1"/>
</dbReference>
<dbReference type="CDD" id="cd05802">
    <property type="entry name" value="GlmM"/>
    <property type="match status" value="1"/>
</dbReference>
<comment type="PTM">
    <text evidence="8">Activated by phosphorylation.</text>
</comment>
<dbReference type="PANTHER" id="PTHR42946:SF1">
    <property type="entry name" value="PHOSPHOGLUCOMUTASE (ALPHA-D-GLUCOSE-1,6-BISPHOSPHATE-DEPENDENT)"/>
    <property type="match status" value="1"/>
</dbReference>
<evidence type="ECO:0000256" key="7">
    <source>
        <dbReference type="ARBA" id="ARBA00068193"/>
    </source>
</evidence>
<dbReference type="FunFam" id="3.30.310.50:FF:000001">
    <property type="entry name" value="Phosphoglucosamine mutase"/>
    <property type="match status" value="1"/>
</dbReference>
<dbReference type="OrthoDB" id="9806956at2"/>
<dbReference type="RefSeq" id="WP_026737333.1">
    <property type="nucleotide sequence ID" value="NZ_AP019822.1"/>
</dbReference>
<feature type="binding site" evidence="8">
    <location>
        <position position="247"/>
    </location>
    <ligand>
        <name>Mg(2+)</name>
        <dbReference type="ChEBI" id="CHEBI:18420"/>
    </ligand>
</feature>
<organism evidence="15 16">
    <name type="scientific">Pseudoleptotrichia goodfellowii</name>
    <dbReference type="NCBI Taxonomy" id="157692"/>
    <lineage>
        <taxon>Bacteria</taxon>
        <taxon>Fusobacteriati</taxon>
        <taxon>Fusobacteriota</taxon>
        <taxon>Fusobacteriia</taxon>
        <taxon>Fusobacteriales</taxon>
        <taxon>Leptotrichiaceae</taxon>
        <taxon>Pseudoleptotrichia</taxon>
    </lineage>
</organism>
<dbReference type="PROSITE" id="PS00710">
    <property type="entry name" value="PGM_PMM"/>
    <property type="match status" value="1"/>
</dbReference>
<evidence type="ECO:0000259" key="12">
    <source>
        <dbReference type="Pfam" id="PF02878"/>
    </source>
</evidence>
<keyword evidence="2 8" id="KW-0597">Phosphoprotein</keyword>
<dbReference type="STRING" id="714315.GCA_000516535_00803"/>
<dbReference type="InterPro" id="IPR050060">
    <property type="entry name" value="Phosphoglucosamine_mutase"/>
</dbReference>
<dbReference type="GO" id="GO:0009252">
    <property type="term" value="P:peptidoglycan biosynthetic process"/>
    <property type="evidence" value="ECO:0007669"/>
    <property type="project" value="TreeGrafter"/>
</dbReference>
<dbReference type="InterPro" id="IPR005844">
    <property type="entry name" value="A-D-PHexomutase_a/b/a-I"/>
</dbReference>
<feature type="modified residue" description="Phosphoserine" evidence="8">
    <location>
        <position position="104"/>
    </location>
</feature>
<evidence type="ECO:0000256" key="2">
    <source>
        <dbReference type="ARBA" id="ARBA00022553"/>
    </source>
</evidence>
<feature type="domain" description="Alpha-D-phosphohexomutase alpha/beta/alpha" evidence="13">
    <location>
        <begin position="164"/>
        <end position="258"/>
    </location>
</feature>
<dbReference type="InterPro" id="IPR005845">
    <property type="entry name" value="A-D-PHexomutase_a/b/a-II"/>
</dbReference>
<dbReference type="InterPro" id="IPR016066">
    <property type="entry name" value="A-D-PHexomutase_CS"/>
</dbReference>